<gene>
    <name evidence="3" type="primary">LOC111132770</name>
</gene>
<accession>A0A8B8E9Y6</accession>
<dbReference type="GO" id="GO:0043161">
    <property type="term" value="P:proteasome-mediated ubiquitin-dependent protein catabolic process"/>
    <property type="evidence" value="ECO:0007669"/>
    <property type="project" value="TreeGrafter"/>
</dbReference>
<protein>
    <submittedName>
        <fullName evidence="3">Uncharacterized protein LOC111132770</fullName>
    </submittedName>
</protein>
<proteinExistence type="predicted"/>
<dbReference type="PANTHER" id="PTHR24104:SF25">
    <property type="entry name" value="PROTEIN LIN-41"/>
    <property type="match status" value="1"/>
</dbReference>
<name>A0A8B8E9Y6_CRAVI</name>
<dbReference type="RefSeq" id="XP_022336296.1">
    <property type="nucleotide sequence ID" value="XM_022480588.1"/>
</dbReference>
<dbReference type="SUPFAM" id="SSF101898">
    <property type="entry name" value="NHL repeat"/>
    <property type="match status" value="1"/>
</dbReference>
<dbReference type="GeneID" id="111132770"/>
<dbReference type="GO" id="GO:0061630">
    <property type="term" value="F:ubiquitin protein ligase activity"/>
    <property type="evidence" value="ECO:0007669"/>
    <property type="project" value="TreeGrafter"/>
</dbReference>
<keyword evidence="2" id="KW-1185">Reference proteome</keyword>
<dbReference type="GO" id="GO:0008270">
    <property type="term" value="F:zinc ion binding"/>
    <property type="evidence" value="ECO:0007669"/>
    <property type="project" value="UniProtKB-KW"/>
</dbReference>
<dbReference type="Proteomes" id="UP000694844">
    <property type="component" value="Chromosome 5"/>
</dbReference>
<dbReference type="GO" id="GO:0000209">
    <property type="term" value="P:protein polyubiquitination"/>
    <property type="evidence" value="ECO:0007669"/>
    <property type="project" value="TreeGrafter"/>
</dbReference>
<evidence type="ECO:0000313" key="2">
    <source>
        <dbReference type="Proteomes" id="UP000694844"/>
    </source>
</evidence>
<dbReference type="InterPro" id="IPR011042">
    <property type="entry name" value="6-blade_b-propeller_TolB-like"/>
</dbReference>
<evidence type="ECO:0000313" key="3">
    <source>
        <dbReference type="RefSeq" id="XP_022336296.1"/>
    </source>
</evidence>
<evidence type="ECO:0000256" key="1">
    <source>
        <dbReference type="SAM" id="Coils"/>
    </source>
</evidence>
<dbReference type="KEGG" id="cvn:111132770"/>
<dbReference type="OrthoDB" id="264520at2759"/>
<feature type="coiled-coil region" evidence="1">
    <location>
        <begin position="9"/>
        <end position="36"/>
    </location>
</feature>
<dbReference type="AlphaFoldDB" id="A0A8B8E9Y6"/>
<dbReference type="InterPro" id="IPR050952">
    <property type="entry name" value="TRIM-NHL_E3_ligases"/>
</dbReference>
<sequence>MDSKHQIALDKQEEAINNITTEIKQVIQDLKSLLDTGDDSVVLNYQFRIEEFRNLLYKVKVNLPHFITYQTNRDQLLKQFGSLTALSIETEEQGYTVSSSADNVSPPARPMLDFPSLITDIRTIGNGSITHVSCLIDEEIWIIGRSTKVQTKSGNRPEGIAVTRSGDLLYADYDNRSINLVSGTQVEPLIILQGWKPRGLCSTSSGDLLVIMDSDDEKQTKVVRYSDSKEKQTIYSDDKEIHPFGITTDSQAYILIADFDNNCIHIIDQNGKLLYYIYRCGLQDPWGLCVDSKDNLFMAEWVTGKVKKIKFFML</sequence>
<dbReference type="Gene3D" id="2.120.10.30">
    <property type="entry name" value="TolB, C-terminal domain"/>
    <property type="match status" value="1"/>
</dbReference>
<reference evidence="3" key="1">
    <citation type="submission" date="2025-08" db="UniProtKB">
        <authorList>
            <consortium name="RefSeq"/>
        </authorList>
    </citation>
    <scope>IDENTIFICATION</scope>
    <source>
        <tissue evidence="3">Whole sample</tissue>
    </source>
</reference>
<organism evidence="2 3">
    <name type="scientific">Crassostrea virginica</name>
    <name type="common">Eastern oyster</name>
    <dbReference type="NCBI Taxonomy" id="6565"/>
    <lineage>
        <taxon>Eukaryota</taxon>
        <taxon>Metazoa</taxon>
        <taxon>Spiralia</taxon>
        <taxon>Lophotrochozoa</taxon>
        <taxon>Mollusca</taxon>
        <taxon>Bivalvia</taxon>
        <taxon>Autobranchia</taxon>
        <taxon>Pteriomorphia</taxon>
        <taxon>Ostreida</taxon>
        <taxon>Ostreoidea</taxon>
        <taxon>Ostreidae</taxon>
        <taxon>Crassostrea</taxon>
    </lineage>
</organism>
<keyword evidence="1" id="KW-0175">Coiled coil</keyword>
<dbReference type="PANTHER" id="PTHR24104">
    <property type="entry name" value="E3 UBIQUITIN-PROTEIN LIGASE NHLRC1-RELATED"/>
    <property type="match status" value="1"/>
</dbReference>